<dbReference type="PANTHER" id="PTHR34138">
    <property type="entry name" value="CELL SHAPE-DETERMINING PROTEIN MREC"/>
    <property type="match status" value="1"/>
</dbReference>
<dbReference type="InterPro" id="IPR055342">
    <property type="entry name" value="MreC_beta-barrel_core"/>
</dbReference>
<proteinExistence type="inferred from homology"/>
<evidence type="ECO:0000256" key="3">
    <source>
        <dbReference type="ARBA" id="ARBA00022960"/>
    </source>
</evidence>
<dbReference type="Pfam" id="PF04085">
    <property type="entry name" value="MreC"/>
    <property type="match status" value="1"/>
</dbReference>
<dbReference type="InterPro" id="IPR042177">
    <property type="entry name" value="Cell/Rod_1"/>
</dbReference>
<dbReference type="RefSeq" id="WP_290400265.1">
    <property type="nucleotide sequence ID" value="NZ_JAUHLN010000002.1"/>
</dbReference>
<evidence type="ECO:0000259" key="6">
    <source>
        <dbReference type="Pfam" id="PF04085"/>
    </source>
</evidence>
<dbReference type="PIRSF" id="PIRSF038471">
    <property type="entry name" value="MreC"/>
    <property type="match status" value="1"/>
</dbReference>
<organism evidence="7 8">
    <name type="scientific">Fictibacillus terranigra</name>
    <dbReference type="NCBI Taxonomy" id="3058424"/>
    <lineage>
        <taxon>Bacteria</taxon>
        <taxon>Bacillati</taxon>
        <taxon>Bacillota</taxon>
        <taxon>Bacilli</taxon>
        <taxon>Bacillales</taxon>
        <taxon>Fictibacillaceae</taxon>
        <taxon>Fictibacillus</taxon>
    </lineage>
</organism>
<dbReference type="InterPro" id="IPR007221">
    <property type="entry name" value="MreC"/>
</dbReference>
<dbReference type="Gene3D" id="2.40.10.350">
    <property type="entry name" value="Rod shape-determining protein MreC, domain 2"/>
    <property type="match status" value="1"/>
</dbReference>
<dbReference type="PANTHER" id="PTHR34138:SF1">
    <property type="entry name" value="CELL SHAPE-DETERMINING PROTEIN MREC"/>
    <property type="match status" value="1"/>
</dbReference>
<protein>
    <recommendedName>
        <fullName evidence="2">Cell shape-determining protein MreC</fullName>
    </recommendedName>
    <alternativeName>
        <fullName evidence="4">Cell shape protein MreC</fullName>
    </alternativeName>
</protein>
<dbReference type="NCBIfam" id="TIGR00219">
    <property type="entry name" value="mreC"/>
    <property type="match status" value="1"/>
</dbReference>
<evidence type="ECO:0000313" key="7">
    <source>
        <dbReference type="EMBL" id="MDN4074195.1"/>
    </source>
</evidence>
<dbReference type="InterPro" id="IPR042175">
    <property type="entry name" value="Cell/Rod_MreC_2"/>
</dbReference>
<dbReference type="EMBL" id="JAUHLN010000002">
    <property type="protein sequence ID" value="MDN4074195.1"/>
    <property type="molecule type" value="Genomic_DNA"/>
</dbReference>
<dbReference type="Gene3D" id="2.40.10.340">
    <property type="entry name" value="Rod shape-determining protein MreC, domain 1"/>
    <property type="match status" value="1"/>
</dbReference>
<sequence length="258" mass="28999">MRFLSFKFLLLIFFSAVLAVLLLYYFTGIKIPGKQPILNVIDNVKDMSSIENENKVLKSKLQEQESLSVQKVELEKENKNLQAVVDKTKEVEQYDPLQASVMYRNSDTSSWYETVVIDKGSQDKVQNNMAVITKDGLIGKITDVKPTCSEVKLLSSKDKRYRISASIKGKKNVNGILNGYDSSNKYLMVRDILNKNIKKGEKVVTSGLGEILPPNLDIGTIVKVKPDPYGLTNIAYIKPSADFYDINQVVVLRSTAHQ</sequence>
<evidence type="ECO:0000256" key="4">
    <source>
        <dbReference type="ARBA" id="ARBA00032089"/>
    </source>
</evidence>
<evidence type="ECO:0000256" key="2">
    <source>
        <dbReference type="ARBA" id="ARBA00013855"/>
    </source>
</evidence>
<evidence type="ECO:0000256" key="1">
    <source>
        <dbReference type="ARBA" id="ARBA00009369"/>
    </source>
</evidence>
<comment type="caution">
    <text evidence="7">The sequence shown here is derived from an EMBL/GenBank/DDBJ whole genome shotgun (WGS) entry which is preliminary data.</text>
</comment>
<dbReference type="Proteomes" id="UP001168694">
    <property type="component" value="Unassembled WGS sequence"/>
</dbReference>
<keyword evidence="8" id="KW-1185">Reference proteome</keyword>
<accession>A0ABT8E8I8</accession>
<keyword evidence="5" id="KW-0175">Coiled coil</keyword>
<feature type="coiled-coil region" evidence="5">
    <location>
        <begin position="47"/>
        <end position="91"/>
    </location>
</feature>
<reference evidence="7" key="1">
    <citation type="submission" date="2023-06" db="EMBL/GenBank/DDBJ databases">
        <title>Draft Genome Sequences of Representative Paenibacillus Polymyxa, Bacillus cereus, Fictibacillus sp., and Brevibacillus agri Strains Isolated from Amazonian Dark Earth.</title>
        <authorList>
            <person name="Pellegrinetti T.A."/>
            <person name="Cunha I.C.M."/>
            <person name="Chaves M.G."/>
            <person name="Freitas A.S."/>
            <person name="Silva A.V.R."/>
            <person name="Tsai S.M."/>
            <person name="Mendes L.W."/>
        </authorList>
    </citation>
    <scope>NUCLEOTIDE SEQUENCE</scope>
    <source>
        <strain evidence="7">CENA-BCM004</strain>
    </source>
</reference>
<comment type="similarity">
    <text evidence="1">Belongs to the MreC family.</text>
</comment>
<feature type="domain" description="Rod shape-determining protein MreC beta-barrel core" evidence="6">
    <location>
        <begin position="106"/>
        <end position="252"/>
    </location>
</feature>
<keyword evidence="3" id="KW-0133">Cell shape</keyword>
<evidence type="ECO:0000256" key="5">
    <source>
        <dbReference type="SAM" id="Coils"/>
    </source>
</evidence>
<evidence type="ECO:0000313" key="8">
    <source>
        <dbReference type="Proteomes" id="UP001168694"/>
    </source>
</evidence>
<name>A0ABT8E8I8_9BACL</name>
<gene>
    <name evidence="7" type="primary">mreC</name>
    <name evidence="7" type="ORF">QYF49_14435</name>
</gene>